<organism evidence="1">
    <name type="scientific">Salmonella enterica subsp. enterica serovar Miami</name>
    <dbReference type="NCBI Taxonomy" id="286780"/>
    <lineage>
        <taxon>Bacteria</taxon>
        <taxon>Pseudomonadati</taxon>
        <taxon>Pseudomonadota</taxon>
        <taxon>Gammaproteobacteria</taxon>
        <taxon>Enterobacterales</taxon>
        <taxon>Enterobacteriaceae</taxon>
        <taxon>Salmonella</taxon>
    </lineage>
</organism>
<proteinExistence type="predicted"/>
<name>A0A753AF92_SALET</name>
<comment type="caution">
    <text evidence="1">The sequence shown here is derived from an EMBL/GenBank/DDBJ whole genome shotgun (WGS) entry which is preliminary data.</text>
</comment>
<evidence type="ECO:0000313" key="1">
    <source>
        <dbReference type="EMBL" id="HAF7953095.1"/>
    </source>
</evidence>
<reference evidence="1" key="1">
    <citation type="journal article" date="2018" name="Genome Biol.">
        <title>SKESA: strategic k-mer extension for scrupulous assemblies.</title>
        <authorList>
            <person name="Souvorov A."/>
            <person name="Agarwala R."/>
            <person name="Lipman D.J."/>
        </authorList>
    </citation>
    <scope>NUCLEOTIDE SEQUENCE</scope>
    <source>
        <strain evidence="1">CDC 4648/53</strain>
    </source>
</reference>
<dbReference type="AlphaFoldDB" id="A0A753AF92"/>
<reference evidence="1" key="2">
    <citation type="submission" date="2018-07" db="EMBL/GenBank/DDBJ databases">
        <authorList>
            <consortium name="NCBI Pathogen Detection Project"/>
        </authorList>
    </citation>
    <scope>NUCLEOTIDE SEQUENCE</scope>
    <source>
        <strain evidence="1">CDC 4648/53</strain>
    </source>
</reference>
<protein>
    <submittedName>
        <fullName evidence="1">Uncharacterized protein</fullName>
    </submittedName>
</protein>
<sequence>MSESDIKSAVAFFNISFSISRRCIFFFISRSSSCSEVRGSPVGGFTLSFQPEFINPAGNS</sequence>
<gene>
    <name evidence="1" type="ORF">GNB55_004521</name>
</gene>
<accession>A0A753AF92</accession>
<dbReference type="EMBL" id="DAAWHV010000043">
    <property type="protein sequence ID" value="HAF7953095.1"/>
    <property type="molecule type" value="Genomic_DNA"/>
</dbReference>